<dbReference type="OrthoDB" id="302784at2759"/>
<name>A0A422Q949_9TRYP</name>
<dbReference type="GeneID" id="40314790"/>
<keyword evidence="2" id="KW-1185">Reference proteome</keyword>
<accession>A0A422Q949</accession>
<dbReference type="RefSeq" id="XP_029231663.1">
    <property type="nucleotide sequence ID" value="XM_029368117.1"/>
</dbReference>
<dbReference type="Proteomes" id="UP000284403">
    <property type="component" value="Unassembled WGS sequence"/>
</dbReference>
<organism evidence="1 2">
    <name type="scientific">Trypanosoma conorhini</name>
    <dbReference type="NCBI Taxonomy" id="83891"/>
    <lineage>
        <taxon>Eukaryota</taxon>
        <taxon>Discoba</taxon>
        <taxon>Euglenozoa</taxon>
        <taxon>Kinetoplastea</taxon>
        <taxon>Metakinetoplastina</taxon>
        <taxon>Trypanosomatida</taxon>
        <taxon>Trypanosomatidae</taxon>
        <taxon>Trypanosoma</taxon>
    </lineage>
</organism>
<evidence type="ECO:0000313" key="2">
    <source>
        <dbReference type="Proteomes" id="UP000284403"/>
    </source>
</evidence>
<comment type="caution">
    <text evidence="1">The sequence shown here is derived from an EMBL/GenBank/DDBJ whole genome shotgun (WGS) entry which is preliminary data.</text>
</comment>
<evidence type="ECO:0000313" key="1">
    <source>
        <dbReference type="EMBL" id="RNF26457.1"/>
    </source>
</evidence>
<proteinExistence type="predicted"/>
<gene>
    <name evidence="1" type="ORF">Tco025E_01179</name>
</gene>
<dbReference type="AlphaFoldDB" id="A0A422Q949"/>
<protein>
    <submittedName>
        <fullName evidence="1">Putative ARF-like 2-binding protein</fullName>
    </submittedName>
</protein>
<dbReference type="EMBL" id="MKKU01000041">
    <property type="protein sequence ID" value="RNF26457.1"/>
    <property type="molecule type" value="Genomic_DNA"/>
</dbReference>
<reference evidence="1 2" key="1">
    <citation type="journal article" date="2018" name="BMC Genomics">
        <title>Genomic comparison of Trypanosoma conorhini and Trypanosoma rangeli to Trypanosoma cruzi strains of high and low virulence.</title>
        <authorList>
            <person name="Bradwell K.R."/>
            <person name="Koparde V.N."/>
            <person name="Matveyev A.V."/>
            <person name="Serrano M.G."/>
            <person name="Alves J.M."/>
            <person name="Parikh H."/>
            <person name="Huang B."/>
            <person name="Lee V."/>
            <person name="Espinosa-Alvarez O."/>
            <person name="Ortiz P.A."/>
            <person name="Costa-Martins A.G."/>
            <person name="Teixeira M.M."/>
            <person name="Buck G.A."/>
        </authorList>
    </citation>
    <scope>NUCLEOTIDE SEQUENCE [LARGE SCALE GENOMIC DNA]</scope>
    <source>
        <strain evidence="1 2">025E</strain>
    </source>
</reference>
<sequence>MDTEDGEFTVCGAGGTTEDAKFDDLVGVIEDFMANFDTEAVFRRLPPFASVSSDHERYGLHKELIAQKEAELDAYVLEHCESIASVEDATSLLSSRSKEIADEVWDFITEGCFDYTTFAELWKQHSG</sequence>